<dbReference type="Proteomes" id="UP001265746">
    <property type="component" value="Unassembled WGS sequence"/>
</dbReference>
<reference evidence="2" key="1">
    <citation type="submission" date="2023-06" db="EMBL/GenBank/DDBJ databases">
        <authorList>
            <person name="Noh H."/>
        </authorList>
    </citation>
    <scope>NUCLEOTIDE SEQUENCE</scope>
    <source>
        <strain evidence="2">DUCC20226</strain>
    </source>
</reference>
<dbReference type="Gene3D" id="3.40.50.1100">
    <property type="match status" value="3"/>
</dbReference>
<protein>
    <recommendedName>
        <fullName evidence="1">Tryptophan synthase beta chain-like PALP domain-containing protein</fullName>
    </recommendedName>
</protein>
<dbReference type="EMBL" id="JAUJFL010000008">
    <property type="protein sequence ID" value="KAK2598617.1"/>
    <property type="molecule type" value="Genomic_DNA"/>
</dbReference>
<accession>A0AAD9VXR4</accession>
<evidence type="ECO:0000259" key="1">
    <source>
        <dbReference type="Pfam" id="PF00291"/>
    </source>
</evidence>
<evidence type="ECO:0000313" key="3">
    <source>
        <dbReference type="Proteomes" id="UP001265746"/>
    </source>
</evidence>
<feature type="domain" description="Tryptophan synthase beta chain-like PALP" evidence="1">
    <location>
        <begin position="34"/>
        <end position="372"/>
    </location>
</feature>
<comment type="caution">
    <text evidence="2">The sequence shown here is derived from an EMBL/GenBank/DDBJ whole genome shotgun (WGS) entry which is preliminary data.</text>
</comment>
<sequence length="383" mass="40926">MSPVFLNKSAAETVINGQSPTVASQVLAFHQNLPHYEKTPLHTLPQLAKELQLDHVFVKDESNRFGLPSFKVLGASWAVFRAIAERLHLDPVAFMHDNQGGEFWARLGTMARAEGVSLVTCTEGNWGRAVARMAKYIGIPANIFVPSFMPETTRARIRSEGAELVVVDGSYDDGVDAARRESESNAGAILTMDMGWEGYYKIPGWVVEGYSTMLNESDLQIQEATGGKSATHAFIPVGVGSIAHAVTQHYKKAPSGHQFRASVITVEPTGAACLRASLEAGQMTSVETADSIMCGMNCGTVSSTAWPALAAGVDADVTVTDQEAHAAVDELSTMALQPGPCGAATLAALRKACSEARDELGITQGATVVLFCTEGKREYEIPH</sequence>
<dbReference type="PANTHER" id="PTHR42937:SF1">
    <property type="entry name" value="DIAMINOPROPIONATE AMMONIA-LYASE"/>
    <property type="match status" value="1"/>
</dbReference>
<dbReference type="SUPFAM" id="SSF53686">
    <property type="entry name" value="Tryptophan synthase beta subunit-like PLP-dependent enzymes"/>
    <property type="match status" value="1"/>
</dbReference>
<dbReference type="InterPro" id="IPR036052">
    <property type="entry name" value="TrpB-like_PALP_sf"/>
</dbReference>
<gene>
    <name evidence="2" type="ORF">N8I77_012013</name>
</gene>
<dbReference type="Pfam" id="PF00291">
    <property type="entry name" value="PALP"/>
    <property type="match status" value="1"/>
</dbReference>
<name>A0AAD9VXR4_PHOAM</name>
<evidence type="ECO:0000313" key="2">
    <source>
        <dbReference type="EMBL" id="KAK2598617.1"/>
    </source>
</evidence>
<keyword evidence="3" id="KW-1185">Reference proteome</keyword>
<dbReference type="InterPro" id="IPR001926">
    <property type="entry name" value="TrpB-like_PALP"/>
</dbReference>
<dbReference type="AlphaFoldDB" id="A0AAD9VXR4"/>
<organism evidence="2 3">
    <name type="scientific">Phomopsis amygdali</name>
    <name type="common">Fusicoccum amygdali</name>
    <dbReference type="NCBI Taxonomy" id="1214568"/>
    <lineage>
        <taxon>Eukaryota</taxon>
        <taxon>Fungi</taxon>
        <taxon>Dikarya</taxon>
        <taxon>Ascomycota</taxon>
        <taxon>Pezizomycotina</taxon>
        <taxon>Sordariomycetes</taxon>
        <taxon>Sordariomycetidae</taxon>
        <taxon>Diaporthales</taxon>
        <taxon>Diaporthaceae</taxon>
        <taxon>Diaporthe</taxon>
    </lineage>
</organism>
<dbReference type="PANTHER" id="PTHR42937">
    <property type="match status" value="1"/>
</dbReference>
<proteinExistence type="predicted"/>
<dbReference type="NCBIfam" id="NF006058">
    <property type="entry name" value="PRK08206.1"/>
    <property type="match status" value="1"/>
</dbReference>